<protein>
    <submittedName>
        <fullName evidence="3">Uncharacterized protein</fullName>
    </submittedName>
</protein>
<feature type="region of interest" description="Disordered" evidence="2">
    <location>
        <begin position="118"/>
        <end position="153"/>
    </location>
</feature>
<evidence type="ECO:0000313" key="4">
    <source>
        <dbReference type="Proteomes" id="UP000430146"/>
    </source>
</evidence>
<dbReference type="EMBL" id="CACSIP010000025">
    <property type="protein sequence ID" value="CAA0126558.1"/>
    <property type="molecule type" value="Genomic_DNA"/>
</dbReference>
<gene>
    <name evidence="3" type="ORF">AELLOGFF_04860</name>
</gene>
<keyword evidence="4" id="KW-1185">Reference proteome</keyword>
<dbReference type="OrthoDB" id="3217377at2"/>
<organism evidence="3 4">
    <name type="scientific">Mycolicibacterium vanbaalenii</name>
    <name type="common">Mycobacterium vanbaalenii</name>
    <dbReference type="NCBI Taxonomy" id="110539"/>
    <lineage>
        <taxon>Bacteria</taxon>
        <taxon>Bacillati</taxon>
        <taxon>Actinomycetota</taxon>
        <taxon>Actinomycetes</taxon>
        <taxon>Mycobacteriales</taxon>
        <taxon>Mycobacteriaceae</taxon>
        <taxon>Mycolicibacterium</taxon>
    </lineage>
</organism>
<dbReference type="Proteomes" id="UP000430146">
    <property type="component" value="Unassembled WGS sequence"/>
</dbReference>
<feature type="coiled-coil region" evidence="1">
    <location>
        <begin position="41"/>
        <end position="74"/>
    </location>
</feature>
<name>A0A5S9R397_MYCVN</name>
<sequence length="153" mass="16748">MAGAEISARRRAADRVLAKTEARRKKQERIEAAMQAFFVLEDEASAERAELKSALEQLATLDKLRGRVSELQEREQSRAVDQAGQVKVLLEEGQTHAETIELLEISRGELRKLLDALAQQAPQSPEGPPAPEDVEAKEVKPGELDVDAAPVAS</sequence>
<proteinExistence type="predicted"/>
<keyword evidence="1" id="KW-0175">Coiled coil</keyword>
<evidence type="ECO:0000256" key="1">
    <source>
        <dbReference type="SAM" id="Coils"/>
    </source>
</evidence>
<dbReference type="RefSeq" id="WP_159232487.1">
    <property type="nucleotide sequence ID" value="NZ_CACSIP010000025.1"/>
</dbReference>
<accession>A0A5S9R397</accession>
<dbReference type="AlphaFoldDB" id="A0A5S9R397"/>
<feature type="compositionally biased region" description="Basic and acidic residues" evidence="2">
    <location>
        <begin position="134"/>
        <end position="143"/>
    </location>
</feature>
<evidence type="ECO:0000256" key="2">
    <source>
        <dbReference type="SAM" id="MobiDB-lite"/>
    </source>
</evidence>
<reference evidence="3 4" key="1">
    <citation type="submission" date="2019-11" db="EMBL/GenBank/DDBJ databases">
        <authorList>
            <person name="Holert J."/>
        </authorList>
    </citation>
    <scope>NUCLEOTIDE SEQUENCE [LARGE SCALE GENOMIC DNA]</scope>
    <source>
        <strain evidence="3">BC8_1</strain>
    </source>
</reference>
<evidence type="ECO:0000313" key="3">
    <source>
        <dbReference type="EMBL" id="CAA0126558.1"/>
    </source>
</evidence>